<dbReference type="Pfam" id="PF13614">
    <property type="entry name" value="AAA_31"/>
    <property type="match status" value="1"/>
</dbReference>
<dbReference type="PANTHER" id="PTHR13696:SF99">
    <property type="entry name" value="COBYRINIC ACID AC-DIAMIDE SYNTHASE"/>
    <property type="match status" value="1"/>
</dbReference>
<keyword evidence="3" id="KW-1185">Reference proteome</keyword>
<evidence type="ECO:0000313" key="2">
    <source>
        <dbReference type="EMBL" id="CAG9931944.1"/>
    </source>
</evidence>
<dbReference type="CDD" id="cd02042">
    <property type="entry name" value="ParAB_family"/>
    <property type="match status" value="1"/>
</dbReference>
<reference evidence="2 3" key="1">
    <citation type="submission" date="2021-10" db="EMBL/GenBank/DDBJ databases">
        <authorList>
            <person name="Koch H."/>
        </authorList>
    </citation>
    <scope>NUCLEOTIDE SEQUENCE [LARGE SCALE GENOMIC DNA]</scope>
    <source>
        <strain evidence="2">6680</strain>
    </source>
</reference>
<gene>
    <name evidence="2" type="ORF">NTG6680_0691</name>
</gene>
<dbReference type="InterPro" id="IPR025669">
    <property type="entry name" value="AAA_dom"/>
</dbReference>
<dbReference type="RefSeq" id="WP_239795966.1">
    <property type="nucleotide sequence ID" value="NZ_OU912926.1"/>
</dbReference>
<proteinExistence type="predicted"/>
<organism evidence="2 3">
    <name type="scientific">Candidatus Nitrotoga arctica</name>
    <dbReference type="NCBI Taxonomy" id="453162"/>
    <lineage>
        <taxon>Bacteria</taxon>
        <taxon>Pseudomonadati</taxon>
        <taxon>Pseudomonadota</taxon>
        <taxon>Betaproteobacteria</taxon>
        <taxon>Nitrosomonadales</taxon>
        <taxon>Gallionellaceae</taxon>
        <taxon>Candidatus Nitrotoga</taxon>
    </lineage>
</organism>
<sequence length="260" mass="27878">MAVITVFNQKGGVGKTTTCLNLAAALAMGQRHPIALDLDPQGHLSLASGLKDATLSDAGMAAFFRLNTPLAKLLRDTPAGWQIVSSSLGLSKIDALYGSDPKAATLLKKGLSEDLALTGAPILIDCCPMLGVLTLNALLASDRVLIPVSADFLSLQGVHLLDSALNVLEVKLKRLFERRIVVTRFDARRKLSYEIFDKLRDRYGSVVCNTRISENVALATSPMHGKDVFAYAPHSPGAADYKALTAELINSGFFEERVAV</sequence>
<dbReference type="Gene3D" id="3.40.50.300">
    <property type="entry name" value="P-loop containing nucleotide triphosphate hydrolases"/>
    <property type="match status" value="1"/>
</dbReference>
<dbReference type="InterPro" id="IPR027417">
    <property type="entry name" value="P-loop_NTPase"/>
</dbReference>
<dbReference type="InterPro" id="IPR050678">
    <property type="entry name" value="DNA_Partitioning_ATPase"/>
</dbReference>
<protein>
    <submittedName>
        <fullName evidence="2">Cobyric acid synthase CobQ</fullName>
    </submittedName>
</protein>
<evidence type="ECO:0000259" key="1">
    <source>
        <dbReference type="Pfam" id="PF13614"/>
    </source>
</evidence>
<evidence type="ECO:0000313" key="3">
    <source>
        <dbReference type="Proteomes" id="UP000839052"/>
    </source>
</evidence>
<dbReference type="SUPFAM" id="SSF52540">
    <property type="entry name" value="P-loop containing nucleoside triphosphate hydrolases"/>
    <property type="match status" value="1"/>
</dbReference>
<dbReference type="Proteomes" id="UP000839052">
    <property type="component" value="Chromosome"/>
</dbReference>
<accession>A0ABM8YWS0</accession>
<dbReference type="PANTHER" id="PTHR13696">
    <property type="entry name" value="P-LOOP CONTAINING NUCLEOSIDE TRIPHOSPHATE HYDROLASE"/>
    <property type="match status" value="1"/>
</dbReference>
<feature type="domain" description="AAA" evidence="1">
    <location>
        <begin position="1"/>
        <end position="171"/>
    </location>
</feature>
<name>A0ABM8YWS0_9PROT</name>
<dbReference type="EMBL" id="OU912926">
    <property type="protein sequence ID" value="CAG9931944.1"/>
    <property type="molecule type" value="Genomic_DNA"/>
</dbReference>